<protein>
    <submittedName>
        <fullName evidence="2">Uncharacterized protein</fullName>
    </submittedName>
</protein>
<evidence type="ECO:0000313" key="2">
    <source>
        <dbReference type="EMBL" id="RNA26396.1"/>
    </source>
</evidence>
<proteinExistence type="predicted"/>
<dbReference type="EMBL" id="REGN01002745">
    <property type="protein sequence ID" value="RNA26396.1"/>
    <property type="molecule type" value="Genomic_DNA"/>
</dbReference>
<keyword evidence="3" id="KW-1185">Reference proteome</keyword>
<keyword evidence="1" id="KW-0812">Transmembrane</keyword>
<gene>
    <name evidence="2" type="ORF">BpHYR1_034748</name>
</gene>
<feature type="transmembrane region" description="Helical" evidence="1">
    <location>
        <begin position="72"/>
        <end position="91"/>
    </location>
</feature>
<reference evidence="2 3" key="1">
    <citation type="journal article" date="2018" name="Sci. Rep.">
        <title>Genomic signatures of local adaptation to the degree of environmental predictability in rotifers.</title>
        <authorList>
            <person name="Franch-Gras L."/>
            <person name="Hahn C."/>
            <person name="Garcia-Roger E.M."/>
            <person name="Carmona M.J."/>
            <person name="Serra M."/>
            <person name="Gomez A."/>
        </authorList>
    </citation>
    <scope>NUCLEOTIDE SEQUENCE [LARGE SCALE GENOMIC DNA]</scope>
    <source>
        <strain evidence="2">HYR1</strain>
    </source>
</reference>
<accession>A0A3M7RS54</accession>
<organism evidence="2 3">
    <name type="scientific">Brachionus plicatilis</name>
    <name type="common">Marine rotifer</name>
    <name type="synonym">Brachionus muelleri</name>
    <dbReference type="NCBI Taxonomy" id="10195"/>
    <lineage>
        <taxon>Eukaryota</taxon>
        <taxon>Metazoa</taxon>
        <taxon>Spiralia</taxon>
        <taxon>Gnathifera</taxon>
        <taxon>Rotifera</taxon>
        <taxon>Eurotatoria</taxon>
        <taxon>Monogononta</taxon>
        <taxon>Pseudotrocha</taxon>
        <taxon>Ploima</taxon>
        <taxon>Brachionidae</taxon>
        <taxon>Brachionus</taxon>
    </lineage>
</organism>
<name>A0A3M7RS54_BRAPC</name>
<dbReference type="Proteomes" id="UP000276133">
    <property type="component" value="Unassembled WGS sequence"/>
</dbReference>
<sequence>MDYQKLFYPNEKWLWKFGWINFALADRKILSPKGNHHARGFLFVCVFVSNFRKEKTIISRVHVQAQASVCRIAFYFSYLLLLLILGNQIYIRKFYIFEKLHN</sequence>
<keyword evidence="1" id="KW-0472">Membrane</keyword>
<evidence type="ECO:0000256" key="1">
    <source>
        <dbReference type="SAM" id="Phobius"/>
    </source>
</evidence>
<comment type="caution">
    <text evidence="2">The sequence shown here is derived from an EMBL/GenBank/DDBJ whole genome shotgun (WGS) entry which is preliminary data.</text>
</comment>
<keyword evidence="1" id="KW-1133">Transmembrane helix</keyword>
<dbReference type="AlphaFoldDB" id="A0A3M7RS54"/>
<evidence type="ECO:0000313" key="3">
    <source>
        <dbReference type="Proteomes" id="UP000276133"/>
    </source>
</evidence>